<dbReference type="PANTHER" id="PTHR43660">
    <property type="entry name" value="DIPEPTIDYL CARBOXYPEPTIDASE"/>
    <property type="match status" value="1"/>
</dbReference>
<keyword evidence="5 7" id="KW-0862">Zinc</keyword>
<evidence type="ECO:0000256" key="5">
    <source>
        <dbReference type="ARBA" id="ARBA00022833"/>
    </source>
</evidence>
<dbReference type="CDD" id="cd06456">
    <property type="entry name" value="M3A_DCP"/>
    <property type="match status" value="1"/>
</dbReference>
<sequence length="695" mass="77929">MSETSADAKAQALANPLLKAWRTPLETPPFAEIKPEHFLPAFEQAFADHSAEVTAITHDPALPDFDNTITALERSGKLLSKVSAVFYDLVSAHSSPAILEIDKEVSPRMARHWNPIMMNAVLFGRIAMLHEKRASLGLTGEQMRLLERTYTRFRRSGAGLDDAAKARMAEINERLAHLGTSFSHHLLGDEQEWFMELGEDDRAGLSDTFVAAATAAAEERGMPGKAIVTLSRSSVEPFLQSSSRRDLREKVYKAFTARGDNGNANDNNATIVEILRLREETAKILGFPTYAAYRLEDSMAKTPEAVRGLLERVWKPARARALADRDALQALIAEEGGNFTLASWDWRYYAEKLRQRRANFDDSAIKPYLVLDHMIEAAFDCATRLFGVTFEERKDIPVWHPDVRVWEVKGRDGQHKALFYGDYFARPSKRSGAWMTSLRDQQKLDGAVAPLVINVCNFAKGADGAPSLLSPDDARTLFHEFGHGLHGMLSNVTYPSLSGTSVFTDFVELPSQLYEHWQERPEVLQRFARHYQTGEALPDDLLKRFLAARKFNQGFATVEFVSSALVDLEFHTQPAAASWDVRAFEQKELEKIGMPAEISLRHRPTQFGHIFSGDHYASGYYSYMWSEVMDADAFGAFEEAGDIFDPATAKRLHDDIYSSGGSRDPEEAYVAFRGREPEPDALLRRRGLLETPEAA</sequence>
<dbReference type="EC" id="3.4.24.-" evidence="9"/>
<organism evidence="9 10">
    <name type="scientific">Bradyrhizobium brasilense</name>
    <dbReference type="NCBI Taxonomy" id="1419277"/>
    <lineage>
        <taxon>Bacteria</taxon>
        <taxon>Pseudomonadati</taxon>
        <taxon>Pseudomonadota</taxon>
        <taxon>Alphaproteobacteria</taxon>
        <taxon>Hyphomicrobiales</taxon>
        <taxon>Nitrobacteraceae</taxon>
        <taxon>Bradyrhizobium</taxon>
    </lineage>
</organism>
<comment type="cofactor">
    <cofactor evidence="7">
        <name>Zn(2+)</name>
        <dbReference type="ChEBI" id="CHEBI:29105"/>
    </cofactor>
    <text evidence="7">Binds 1 zinc ion.</text>
</comment>
<dbReference type="InterPro" id="IPR024079">
    <property type="entry name" value="MetalloPept_cat_dom_sf"/>
</dbReference>
<dbReference type="InterPro" id="IPR045090">
    <property type="entry name" value="Pept_M3A_M3B"/>
</dbReference>
<dbReference type="Proteomes" id="UP001221546">
    <property type="component" value="Chromosome"/>
</dbReference>
<dbReference type="Pfam" id="PF01432">
    <property type="entry name" value="Peptidase_M3"/>
    <property type="match status" value="1"/>
</dbReference>
<keyword evidence="2 7" id="KW-0645">Protease</keyword>
<dbReference type="RefSeq" id="WP_076827699.1">
    <property type="nucleotide sequence ID" value="NZ_CP121646.1"/>
</dbReference>
<dbReference type="InterPro" id="IPR024077">
    <property type="entry name" value="Neurolysin/TOP_dom2"/>
</dbReference>
<feature type="domain" description="Peptidase M3A/M3B catalytic" evidence="8">
    <location>
        <begin position="238"/>
        <end position="687"/>
    </location>
</feature>
<evidence type="ECO:0000256" key="6">
    <source>
        <dbReference type="ARBA" id="ARBA00023049"/>
    </source>
</evidence>
<dbReference type="EMBL" id="CP121646">
    <property type="protein sequence ID" value="WFU63169.1"/>
    <property type="molecule type" value="Genomic_DNA"/>
</dbReference>
<proteinExistence type="inferred from homology"/>
<protein>
    <submittedName>
        <fullName evidence="9">M3 family metallopeptidase</fullName>
        <ecNumber evidence="9">3.4.24.-</ecNumber>
    </submittedName>
</protein>
<accession>A0ABY8JEP8</accession>
<evidence type="ECO:0000313" key="10">
    <source>
        <dbReference type="Proteomes" id="UP001221546"/>
    </source>
</evidence>
<gene>
    <name evidence="9" type="ORF">QA636_38135</name>
</gene>
<reference evidence="9 10" key="1">
    <citation type="submission" date="2023-04" db="EMBL/GenBank/DDBJ databases">
        <title>Australian commercial rhizobial inoculants.</title>
        <authorList>
            <person name="Kohlmeier M.G."/>
            <person name="O'Hara G.W."/>
            <person name="Colombi E."/>
            <person name="Ramsay J.P."/>
            <person name="Terpolilli J."/>
        </authorList>
    </citation>
    <scope>NUCLEOTIDE SEQUENCE [LARGE SCALE GENOMIC DNA]</scope>
    <source>
        <strain evidence="9 10">CB627</strain>
    </source>
</reference>
<evidence type="ECO:0000256" key="3">
    <source>
        <dbReference type="ARBA" id="ARBA00022723"/>
    </source>
</evidence>
<evidence type="ECO:0000256" key="2">
    <source>
        <dbReference type="ARBA" id="ARBA00022670"/>
    </source>
</evidence>
<keyword evidence="6 7" id="KW-0482">Metalloprotease</keyword>
<keyword evidence="4 7" id="KW-0378">Hydrolase</keyword>
<dbReference type="PANTHER" id="PTHR43660:SF1">
    <property type="entry name" value="DIPEPTIDYL CARBOXYPEPTIDASE"/>
    <property type="match status" value="1"/>
</dbReference>
<evidence type="ECO:0000313" key="9">
    <source>
        <dbReference type="EMBL" id="WFU63169.1"/>
    </source>
</evidence>
<dbReference type="SUPFAM" id="SSF55486">
    <property type="entry name" value="Metalloproteases ('zincins'), catalytic domain"/>
    <property type="match status" value="1"/>
</dbReference>
<evidence type="ECO:0000256" key="1">
    <source>
        <dbReference type="ARBA" id="ARBA00006040"/>
    </source>
</evidence>
<comment type="similarity">
    <text evidence="1 7">Belongs to the peptidase M3 family.</text>
</comment>
<evidence type="ECO:0000256" key="7">
    <source>
        <dbReference type="RuleBase" id="RU003435"/>
    </source>
</evidence>
<evidence type="ECO:0000259" key="8">
    <source>
        <dbReference type="Pfam" id="PF01432"/>
    </source>
</evidence>
<name>A0ABY8JEP8_9BRAD</name>
<dbReference type="GO" id="GO:0016787">
    <property type="term" value="F:hydrolase activity"/>
    <property type="evidence" value="ECO:0007669"/>
    <property type="project" value="UniProtKB-KW"/>
</dbReference>
<keyword evidence="3 7" id="KW-0479">Metal-binding</keyword>
<dbReference type="InterPro" id="IPR001567">
    <property type="entry name" value="Pept_M3A_M3B_dom"/>
</dbReference>
<dbReference type="Gene3D" id="1.10.1370.10">
    <property type="entry name" value="Neurolysin, domain 3"/>
    <property type="match status" value="1"/>
</dbReference>
<evidence type="ECO:0000256" key="4">
    <source>
        <dbReference type="ARBA" id="ARBA00022801"/>
    </source>
</evidence>
<keyword evidence="10" id="KW-1185">Reference proteome</keyword>
<dbReference type="Gene3D" id="3.40.390.10">
    <property type="entry name" value="Collagenase (Catalytic Domain)"/>
    <property type="match status" value="1"/>
</dbReference>
<dbReference type="InterPro" id="IPR034005">
    <property type="entry name" value="M3A_DCP"/>
</dbReference>